<comment type="caution">
    <text evidence="19">The sequence shown here is derived from an EMBL/GenBank/DDBJ whole genome shotgun (WGS) entry which is preliminary data.</text>
</comment>
<dbReference type="Gene3D" id="1.10.10.760">
    <property type="entry name" value="E-set domains of sugar-utilizing enzymes"/>
    <property type="match status" value="1"/>
</dbReference>
<dbReference type="Pfam" id="PF00128">
    <property type="entry name" value="Alpha-amylase"/>
    <property type="match status" value="2"/>
</dbReference>
<dbReference type="InterPro" id="IPR013783">
    <property type="entry name" value="Ig-like_fold"/>
</dbReference>
<name>A0A424YGT0_9FIRM</name>
<feature type="active site" description="Nucleophile" evidence="15">
    <location>
        <position position="263"/>
    </location>
</feature>
<dbReference type="SMART" id="SM00642">
    <property type="entry name" value="Aamy"/>
    <property type="match status" value="1"/>
</dbReference>
<evidence type="ECO:0000256" key="13">
    <source>
        <dbReference type="NCBIfam" id="TIGR02402"/>
    </source>
</evidence>
<evidence type="ECO:0000256" key="14">
    <source>
        <dbReference type="PIRNR" id="PIRNR006337"/>
    </source>
</evidence>
<gene>
    <name evidence="19" type="primary">treZ</name>
    <name evidence="19" type="ORF">D5R97_02775</name>
</gene>
<dbReference type="InterPro" id="IPR044901">
    <property type="entry name" value="Trehalose_TreZ_E-set_sf"/>
</dbReference>
<evidence type="ECO:0000313" key="19">
    <source>
        <dbReference type="EMBL" id="RQD77239.1"/>
    </source>
</evidence>
<dbReference type="Gene3D" id="3.20.20.80">
    <property type="entry name" value="Glycosidases"/>
    <property type="match status" value="1"/>
</dbReference>
<evidence type="ECO:0000256" key="9">
    <source>
        <dbReference type="ARBA" id="ARBA00023295"/>
    </source>
</evidence>
<evidence type="ECO:0000256" key="1">
    <source>
        <dbReference type="ARBA" id="ARBA00004496"/>
    </source>
</evidence>
<keyword evidence="9 14" id="KW-0326">Glycosidase</keyword>
<dbReference type="InterPro" id="IPR012768">
    <property type="entry name" value="Trehalose_TreZ"/>
</dbReference>
<dbReference type="GO" id="GO:0033942">
    <property type="term" value="F:4-alpha-D-(1-&gt;4)-alpha-D-glucanotrehalose trehalohydrolase activity"/>
    <property type="evidence" value="ECO:0007669"/>
    <property type="project" value="UniProtKB-EC"/>
</dbReference>
<evidence type="ECO:0000256" key="11">
    <source>
        <dbReference type="ARBA" id="ARBA00033284"/>
    </source>
</evidence>
<dbReference type="EMBL" id="QZAA01000076">
    <property type="protein sequence ID" value="RQD77239.1"/>
    <property type="molecule type" value="Genomic_DNA"/>
</dbReference>
<dbReference type="GO" id="GO:0005737">
    <property type="term" value="C:cytoplasm"/>
    <property type="evidence" value="ECO:0007669"/>
    <property type="project" value="UniProtKB-SubCell"/>
</dbReference>
<feature type="binding site" evidence="16">
    <location>
        <begin position="325"/>
        <end position="329"/>
    </location>
    <ligand>
        <name>substrate</name>
    </ligand>
</feature>
<feature type="active site" description="Proton donor" evidence="15">
    <location>
        <position position="300"/>
    </location>
</feature>
<evidence type="ECO:0000256" key="17">
    <source>
        <dbReference type="PIRSR" id="PIRSR006337-3"/>
    </source>
</evidence>
<feature type="binding site" evidence="16">
    <location>
        <begin position="261"/>
        <end position="266"/>
    </location>
    <ligand>
        <name>substrate</name>
    </ligand>
</feature>
<proteinExistence type="inferred from homology"/>
<evidence type="ECO:0000256" key="2">
    <source>
        <dbReference type="ARBA" id="ARBA00005199"/>
    </source>
</evidence>
<keyword evidence="8" id="KW-0119">Carbohydrate metabolism</keyword>
<evidence type="ECO:0000259" key="18">
    <source>
        <dbReference type="SMART" id="SM00642"/>
    </source>
</evidence>
<dbReference type="SUPFAM" id="SSF81296">
    <property type="entry name" value="E set domains"/>
    <property type="match status" value="1"/>
</dbReference>
<keyword evidence="7 14" id="KW-0378">Hydrolase</keyword>
<dbReference type="GO" id="GO:0005992">
    <property type="term" value="P:trehalose biosynthetic process"/>
    <property type="evidence" value="ECO:0007669"/>
    <property type="project" value="UniProtKB-UniRule"/>
</dbReference>
<organism evidence="19 20">
    <name type="scientific">Candidatus Syntrophonatronum acetioxidans</name>
    <dbReference type="NCBI Taxonomy" id="1795816"/>
    <lineage>
        <taxon>Bacteria</taxon>
        <taxon>Bacillati</taxon>
        <taxon>Bacillota</taxon>
        <taxon>Clostridia</taxon>
        <taxon>Eubacteriales</taxon>
        <taxon>Syntrophomonadaceae</taxon>
        <taxon>Candidatus Syntrophonatronum</taxon>
    </lineage>
</organism>
<dbReference type="EC" id="3.2.1.141" evidence="4 13"/>
<dbReference type="PANTHER" id="PTHR43651">
    <property type="entry name" value="1,4-ALPHA-GLUCAN-BRANCHING ENZYME"/>
    <property type="match status" value="1"/>
</dbReference>
<dbReference type="InterPro" id="IPR014756">
    <property type="entry name" value="Ig_E-set"/>
</dbReference>
<dbReference type="SUPFAM" id="SSF51445">
    <property type="entry name" value="(Trans)glycosidases"/>
    <property type="match status" value="1"/>
</dbReference>
<evidence type="ECO:0000256" key="7">
    <source>
        <dbReference type="ARBA" id="ARBA00022801"/>
    </source>
</evidence>
<evidence type="ECO:0000256" key="16">
    <source>
        <dbReference type="PIRSR" id="PIRSR006337-2"/>
    </source>
</evidence>
<evidence type="ECO:0000256" key="6">
    <source>
        <dbReference type="ARBA" id="ARBA00022490"/>
    </source>
</evidence>
<sequence length="598" mass="69100">MKKMGPLVLDRNREKILFRVFAYDKKGVSLVVKGGDKEKIIPMEKESSHIYSTIIEGLGTTPLYKFRLQEEGDFPDPFSPCQPSGVHGFSQVVDHEGYSWKDHRWQGIKQEEMIIYEIHVGTFTPRGTFEGVIEKLDYLLDLGINTIELMPVTQTPGRWNWGYDGVNLFSVNHNYGTPEELKLLVDTCHQKGLSLILDVVYNHLGPEGNYLPRFGPYFTCKHETPWGPAVNYDDRYSLHTREMVLENVRYWREKYHIDGLRLDAVHTIIDNSPVHILQEIGEQARKLADKEGRGYWIIAESDENDVKLIDPPSRGGYGLHGVWMDDFHHCLHTSLTGEKMGYYMDYRGIKDMEKAFKNFIYIGQRSSYWGKPRGKDASQNPGHQFVVALQNHDQVGNRARGERLSSLVEFPYLKAAAGLLLLSPYVPLIFMGEEYGEKNPFLFFTDFQDLHLKKAVSRGRKNEFRDFNWKEVPDPEEEDTFFRSRLTPPQEWKDLNYSLLNLYRDLINLRKNHPALKTPDKEKTRVKVNFRHKVLHVIREVPGKTLTGIFNLGNSSHDISTRRGVHLLNSEWKKYGGKVQGKTNLLLKGNMVLLEGKN</sequence>
<dbReference type="NCBIfam" id="TIGR02402">
    <property type="entry name" value="trehalose_TreZ"/>
    <property type="match status" value="1"/>
</dbReference>
<dbReference type="Proteomes" id="UP000285138">
    <property type="component" value="Unassembled WGS sequence"/>
</dbReference>
<dbReference type="PIRSF" id="PIRSF006337">
    <property type="entry name" value="Trehalose_TreZ"/>
    <property type="match status" value="1"/>
</dbReference>
<protein>
    <recommendedName>
        <fullName evidence="5 13">Malto-oligosyltrehalose trehalohydrolase</fullName>
        <shortName evidence="14">MTHase</shortName>
        <ecNumber evidence="4 13">3.2.1.141</ecNumber>
    </recommendedName>
    <alternativeName>
        <fullName evidence="11 14">4-alpha-D-((1-&gt;4)-alpha-D-glucano)trehalose trehalohydrolase</fullName>
    </alternativeName>
    <alternativeName>
        <fullName evidence="10 14">Maltooligosyl trehalose trehalohydrolase</fullName>
    </alternativeName>
</protein>
<keyword evidence="6" id="KW-0963">Cytoplasm</keyword>
<comment type="catalytic activity">
    <reaction evidence="12 14">
        <text>hydrolysis of (1-&gt;4)-alpha-D-glucosidic linkage in 4-alpha-D-[(1-&gt;4)-alpha-D-glucanosyl]n trehalose to yield trehalose and (1-&gt;4)-alpha-D-glucan.</text>
        <dbReference type="EC" id="3.2.1.141"/>
    </reaction>
</comment>
<reference evidence="19 20" key="1">
    <citation type="submission" date="2018-08" db="EMBL/GenBank/DDBJ databases">
        <title>The metabolism and importance of syntrophic acetate oxidation coupled to methane or sulfide production in haloalkaline environments.</title>
        <authorList>
            <person name="Timmers P.H.A."/>
            <person name="Vavourakis C.D."/>
            <person name="Sorokin D.Y."/>
            <person name="Sinninghe Damste J.S."/>
            <person name="Muyzer G."/>
            <person name="Stams A.J.M."/>
            <person name="Plugge C.M."/>
        </authorList>
    </citation>
    <scope>NUCLEOTIDE SEQUENCE [LARGE SCALE GENOMIC DNA]</scope>
    <source>
        <strain evidence="19">MSAO_Bac1</strain>
    </source>
</reference>
<feature type="domain" description="Glycosyl hydrolase family 13 catalytic" evidence="18">
    <location>
        <begin position="117"/>
        <end position="510"/>
    </location>
</feature>
<dbReference type="PANTHER" id="PTHR43651:SF11">
    <property type="entry name" value="MALTO-OLIGOSYLTREHALOSE TREHALOHYDROLASE"/>
    <property type="match status" value="1"/>
</dbReference>
<dbReference type="Gene3D" id="2.60.40.10">
    <property type="entry name" value="Immunoglobulins"/>
    <property type="match status" value="1"/>
</dbReference>
<evidence type="ECO:0000256" key="12">
    <source>
        <dbReference type="ARBA" id="ARBA00034013"/>
    </source>
</evidence>
<comment type="pathway">
    <text evidence="2 14">Glycan biosynthesis; trehalose biosynthesis.</text>
</comment>
<evidence type="ECO:0000256" key="5">
    <source>
        <dbReference type="ARBA" id="ARBA00015938"/>
    </source>
</evidence>
<comment type="subcellular location">
    <subcellularLocation>
        <location evidence="1 15">Cytoplasm</location>
    </subcellularLocation>
</comment>
<accession>A0A424YGT0</accession>
<feature type="site" description="Transition state stabilizer" evidence="17">
    <location>
        <position position="393"/>
    </location>
</feature>
<comment type="similarity">
    <text evidence="3 14">Belongs to the glycosyl hydrolase 13 family.</text>
</comment>
<evidence type="ECO:0000313" key="20">
    <source>
        <dbReference type="Proteomes" id="UP000285138"/>
    </source>
</evidence>
<evidence type="ECO:0000256" key="3">
    <source>
        <dbReference type="ARBA" id="ARBA00008061"/>
    </source>
</evidence>
<dbReference type="InterPro" id="IPR006047">
    <property type="entry name" value="GH13_cat_dom"/>
</dbReference>
<dbReference type="AlphaFoldDB" id="A0A424YGT0"/>
<dbReference type="UniPathway" id="UPA00299"/>
<evidence type="ECO:0000256" key="10">
    <source>
        <dbReference type="ARBA" id="ARBA00032057"/>
    </source>
</evidence>
<dbReference type="CDD" id="cd11325">
    <property type="entry name" value="AmyAc_GTHase"/>
    <property type="match status" value="1"/>
</dbReference>
<evidence type="ECO:0000256" key="15">
    <source>
        <dbReference type="PIRSR" id="PIRSR006337-1"/>
    </source>
</evidence>
<feature type="binding site" evidence="16">
    <location>
        <begin position="392"/>
        <end position="397"/>
    </location>
    <ligand>
        <name>substrate</name>
    </ligand>
</feature>
<evidence type="ECO:0000256" key="8">
    <source>
        <dbReference type="ARBA" id="ARBA00023277"/>
    </source>
</evidence>
<evidence type="ECO:0000256" key="4">
    <source>
        <dbReference type="ARBA" id="ARBA00012268"/>
    </source>
</evidence>
<dbReference type="InterPro" id="IPR017853">
    <property type="entry name" value="GH"/>
</dbReference>